<feature type="signal peptide" evidence="1">
    <location>
        <begin position="1"/>
        <end position="18"/>
    </location>
</feature>
<evidence type="ECO:0000313" key="3">
    <source>
        <dbReference type="Proteomes" id="UP000652219"/>
    </source>
</evidence>
<dbReference type="AlphaFoldDB" id="A0A8H6MI85"/>
<evidence type="ECO:0000256" key="1">
    <source>
        <dbReference type="SAM" id="SignalP"/>
    </source>
</evidence>
<feature type="non-terminal residue" evidence="2">
    <location>
        <position position="1"/>
    </location>
</feature>
<name>A0A8H6MI85_9PEZI</name>
<reference evidence="2 3" key="1">
    <citation type="journal article" date="2020" name="Phytopathology">
        <title>Genome Sequence Resources of Colletotrichum truncatum, C. plurivorum, C. musicola, and C. sojae: Four Species Pathogenic to Soybean (Glycine max).</title>
        <authorList>
            <person name="Rogerio F."/>
            <person name="Boufleur T.R."/>
            <person name="Ciampi-Guillardi M."/>
            <person name="Sukno S.A."/>
            <person name="Thon M.R."/>
            <person name="Massola Junior N.S."/>
            <person name="Baroncelli R."/>
        </authorList>
    </citation>
    <scope>NUCLEOTIDE SEQUENCE [LARGE SCALE GENOMIC DNA]</scope>
    <source>
        <strain evidence="2 3">LFN0009</strain>
    </source>
</reference>
<protein>
    <submittedName>
        <fullName evidence="2">Uncharacterized protein</fullName>
    </submittedName>
</protein>
<dbReference type="Proteomes" id="UP000652219">
    <property type="component" value="Unassembled WGS sequence"/>
</dbReference>
<comment type="caution">
    <text evidence="2">The sequence shown here is derived from an EMBL/GenBank/DDBJ whole genome shotgun (WGS) entry which is preliminary data.</text>
</comment>
<keyword evidence="3" id="KW-1185">Reference proteome</keyword>
<dbReference type="EMBL" id="WIGN01000577">
    <property type="protein sequence ID" value="KAF6788127.1"/>
    <property type="molecule type" value="Genomic_DNA"/>
</dbReference>
<keyword evidence="1" id="KW-0732">Signal</keyword>
<accession>A0A8H6MI85</accession>
<organism evidence="2 3">
    <name type="scientific">Colletotrichum sojae</name>
    <dbReference type="NCBI Taxonomy" id="2175907"/>
    <lineage>
        <taxon>Eukaryota</taxon>
        <taxon>Fungi</taxon>
        <taxon>Dikarya</taxon>
        <taxon>Ascomycota</taxon>
        <taxon>Pezizomycotina</taxon>
        <taxon>Sordariomycetes</taxon>
        <taxon>Hypocreomycetidae</taxon>
        <taxon>Glomerellales</taxon>
        <taxon>Glomerellaceae</taxon>
        <taxon>Colletotrichum</taxon>
        <taxon>Colletotrichum orchidearum species complex</taxon>
    </lineage>
</organism>
<feature type="chain" id="PRO_5034836763" evidence="1">
    <location>
        <begin position="19"/>
        <end position="299"/>
    </location>
</feature>
<evidence type="ECO:0000313" key="2">
    <source>
        <dbReference type="EMBL" id="KAF6788127.1"/>
    </source>
</evidence>
<gene>
    <name evidence="2" type="ORF">CSOJ01_15097</name>
</gene>
<proteinExistence type="predicted"/>
<sequence>MRTAAVIICSLLAASSTAAPAAQKEDTIKRGIDVTIDGKPVHLEGAYVRDSDLDRLGWHKADHGGLETREVDVDGVATRAGWSYIKARGEEKREVDVDGVATRAVITVISSLVESIGPADPNDVPLRRAAHEAEIKHVKTLRDREQRKERRPCIDFGCPVPFTNIPGLILSGFGEAKAVFSKDGSDSKVLEHYQLAMNCLSNNIDDPLCCLMLMITLTVCSSSETPEVAPGSRKFGTAAKRKDPAQLALVMVTRMMWFLYPGSFPWDKGSGGTAHDVAEMTKKIEHKGCSNRTLRELGW</sequence>